<gene>
    <name evidence="8" type="primary">tsaB</name>
    <name evidence="8" type="ORF">KB449_04435</name>
</gene>
<dbReference type="NCBIfam" id="TIGR03725">
    <property type="entry name" value="T6A_YeaZ"/>
    <property type="match status" value="1"/>
</dbReference>
<organism evidence="8 9">
    <name type="scientific">Cohnella hashimotonis</name>
    <dbReference type="NCBI Taxonomy" id="2826895"/>
    <lineage>
        <taxon>Bacteria</taxon>
        <taxon>Bacillati</taxon>
        <taxon>Bacillota</taxon>
        <taxon>Bacilli</taxon>
        <taxon>Bacillales</taxon>
        <taxon>Paenibacillaceae</taxon>
        <taxon>Cohnella</taxon>
    </lineage>
</organism>
<evidence type="ECO:0000256" key="4">
    <source>
        <dbReference type="ARBA" id="ARBA00022723"/>
    </source>
</evidence>
<evidence type="ECO:0000256" key="2">
    <source>
        <dbReference type="ARBA" id="ARBA00022679"/>
    </source>
</evidence>
<dbReference type="PANTHER" id="PTHR11735:SF11">
    <property type="entry name" value="TRNA THREONYLCARBAMOYLADENOSINE BIOSYNTHESIS PROTEIN TSAB"/>
    <property type="match status" value="1"/>
</dbReference>
<feature type="domain" description="Gcp-like" evidence="7">
    <location>
        <begin position="42"/>
        <end position="168"/>
    </location>
</feature>
<reference evidence="8" key="1">
    <citation type="submission" date="2023-04" db="EMBL/GenBank/DDBJ databases">
        <title>Comparative genomic analysis of Cohnella hashimotonis sp. nov., isolated from the International Space Station.</title>
        <authorList>
            <person name="Venkateswaran K."/>
            <person name="Simpson A."/>
        </authorList>
    </citation>
    <scope>NUCLEOTIDE SEQUENCE</scope>
    <source>
        <strain evidence="8">F6_2S_P_1</strain>
    </source>
</reference>
<protein>
    <recommendedName>
        <fullName evidence="1">N(6)-L-threonylcarbamoyladenine synthase</fullName>
        <ecNumber evidence="1">2.3.1.234</ecNumber>
    </recommendedName>
</protein>
<evidence type="ECO:0000256" key="3">
    <source>
        <dbReference type="ARBA" id="ARBA00022694"/>
    </source>
</evidence>
<keyword evidence="4" id="KW-0479">Metal-binding</keyword>
<dbReference type="InterPro" id="IPR043129">
    <property type="entry name" value="ATPase_NBD"/>
</dbReference>
<dbReference type="EC" id="2.3.1.234" evidence="1"/>
<comment type="catalytic activity">
    <reaction evidence="6">
        <text>L-threonylcarbamoyladenylate + adenosine(37) in tRNA = N(6)-L-threonylcarbamoyladenosine(37) in tRNA + AMP + H(+)</text>
        <dbReference type="Rhea" id="RHEA:37059"/>
        <dbReference type="Rhea" id="RHEA-COMP:10162"/>
        <dbReference type="Rhea" id="RHEA-COMP:10163"/>
        <dbReference type="ChEBI" id="CHEBI:15378"/>
        <dbReference type="ChEBI" id="CHEBI:73682"/>
        <dbReference type="ChEBI" id="CHEBI:74411"/>
        <dbReference type="ChEBI" id="CHEBI:74418"/>
        <dbReference type="ChEBI" id="CHEBI:456215"/>
        <dbReference type="EC" id="2.3.1.234"/>
    </reaction>
</comment>
<dbReference type="PRINTS" id="PR00789">
    <property type="entry name" value="OSIALOPTASE"/>
</dbReference>
<sequence length="267" mass="27888">MTTRGKKTAGENPLMLCFDTSTAVLAASVCRGDEVLASRHSHAERNHAVRIVSDLKALLEEAGAGEVDAIAVGKGPGSYTGVRIGVSAAKTLAWAWDKPLVGLSSLETLAMAAGPYLRGEKQATETDSFPSLRAGRSVWIVPIMDARRGQVYGARFGTTDGAVWHRLDDDAIRLIGDWGPSLAASAAEEGALLAFVGEIGPHAAVLAALEGAFALPLTIDAGEMGRLAAARLAQGLVDDVHRFAPNYTQLTEAETKLGDGARTEGQA</sequence>
<dbReference type="InterPro" id="IPR022496">
    <property type="entry name" value="T6A_TsaB"/>
</dbReference>
<keyword evidence="2 8" id="KW-0808">Transferase</keyword>
<dbReference type="Proteomes" id="UP001161691">
    <property type="component" value="Unassembled WGS sequence"/>
</dbReference>
<dbReference type="InterPro" id="IPR017861">
    <property type="entry name" value="KAE1/TsaD"/>
</dbReference>
<dbReference type="RefSeq" id="WP_282907212.1">
    <property type="nucleotide sequence ID" value="NZ_JAGRPV010000001.1"/>
</dbReference>
<evidence type="ECO:0000313" key="8">
    <source>
        <dbReference type="EMBL" id="MDI4644193.1"/>
    </source>
</evidence>
<evidence type="ECO:0000256" key="5">
    <source>
        <dbReference type="ARBA" id="ARBA00023315"/>
    </source>
</evidence>
<dbReference type="EMBL" id="JAGRPV010000001">
    <property type="protein sequence ID" value="MDI4644193.1"/>
    <property type="molecule type" value="Genomic_DNA"/>
</dbReference>
<dbReference type="Pfam" id="PF00814">
    <property type="entry name" value="TsaD"/>
    <property type="match status" value="1"/>
</dbReference>
<keyword evidence="9" id="KW-1185">Reference proteome</keyword>
<dbReference type="CDD" id="cd24032">
    <property type="entry name" value="ASKHA_NBD_TsaB"/>
    <property type="match status" value="1"/>
</dbReference>
<evidence type="ECO:0000256" key="6">
    <source>
        <dbReference type="ARBA" id="ARBA00048117"/>
    </source>
</evidence>
<comment type="caution">
    <text evidence="8">The sequence shown here is derived from an EMBL/GenBank/DDBJ whole genome shotgun (WGS) entry which is preliminary data.</text>
</comment>
<keyword evidence="3" id="KW-0819">tRNA processing</keyword>
<name>A0ABT6TBH7_9BACL</name>
<evidence type="ECO:0000313" key="9">
    <source>
        <dbReference type="Proteomes" id="UP001161691"/>
    </source>
</evidence>
<dbReference type="SUPFAM" id="SSF53067">
    <property type="entry name" value="Actin-like ATPase domain"/>
    <property type="match status" value="2"/>
</dbReference>
<evidence type="ECO:0000256" key="1">
    <source>
        <dbReference type="ARBA" id="ARBA00012156"/>
    </source>
</evidence>
<dbReference type="InterPro" id="IPR000905">
    <property type="entry name" value="Gcp-like_dom"/>
</dbReference>
<evidence type="ECO:0000259" key="7">
    <source>
        <dbReference type="Pfam" id="PF00814"/>
    </source>
</evidence>
<dbReference type="Gene3D" id="3.30.420.40">
    <property type="match status" value="2"/>
</dbReference>
<accession>A0ABT6TBH7</accession>
<proteinExistence type="predicted"/>
<dbReference type="GO" id="GO:0061711">
    <property type="term" value="F:tRNA N(6)-L-threonylcarbamoyladenine synthase activity"/>
    <property type="evidence" value="ECO:0007669"/>
    <property type="project" value="UniProtKB-EC"/>
</dbReference>
<dbReference type="PANTHER" id="PTHR11735">
    <property type="entry name" value="TRNA N6-ADENOSINE THREONYLCARBAMOYLTRANSFERASE"/>
    <property type="match status" value="1"/>
</dbReference>
<keyword evidence="5 8" id="KW-0012">Acyltransferase</keyword>